<protein>
    <submittedName>
        <fullName evidence="2">Predicted ATPase</fullName>
    </submittedName>
</protein>
<dbReference type="EMBL" id="FTNF01000012">
    <property type="protein sequence ID" value="SIR57470.1"/>
    <property type="molecule type" value="Genomic_DNA"/>
</dbReference>
<keyword evidence="3" id="KW-1185">Reference proteome</keyword>
<dbReference type="STRING" id="1198245.SAMN05444858_11260"/>
<evidence type="ECO:0000313" key="3">
    <source>
        <dbReference type="Proteomes" id="UP000186004"/>
    </source>
</evidence>
<organism evidence="2 3">
    <name type="scientific">Micromonospora avicenniae</name>
    <dbReference type="NCBI Taxonomy" id="1198245"/>
    <lineage>
        <taxon>Bacteria</taxon>
        <taxon>Bacillati</taxon>
        <taxon>Actinomycetota</taxon>
        <taxon>Actinomycetes</taxon>
        <taxon>Micromonosporales</taxon>
        <taxon>Micromonosporaceae</taxon>
        <taxon>Micromonospora</taxon>
    </lineage>
</organism>
<dbReference type="InterPro" id="IPR038727">
    <property type="entry name" value="NadR/Ttd14_AAA_dom"/>
</dbReference>
<dbReference type="SUPFAM" id="SSF52540">
    <property type="entry name" value="P-loop containing nucleoside triphosphate hydrolases"/>
    <property type="match status" value="1"/>
</dbReference>
<feature type="domain" description="NadR/Ttd14 AAA" evidence="1">
    <location>
        <begin position="3"/>
        <end position="167"/>
    </location>
</feature>
<dbReference type="Proteomes" id="UP000186004">
    <property type="component" value="Unassembled WGS sequence"/>
</dbReference>
<accession>A0A1N7C1N8</accession>
<reference evidence="2 3" key="1">
    <citation type="submission" date="2017-01" db="EMBL/GenBank/DDBJ databases">
        <authorList>
            <person name="Mah S.A."/>
            <person name="Swanson W.J."/>
            <person name="Moy G.W."/>
            <person name="Vacquier V.D."/>
        </authorList>
    </citation>
    <scope>NUCLEOTIDE SEQUENCE [LARGE SCALE GENOMIC DNA]</scope>
    <source>
        <strain evidence="2 3">DSM 45758</strain>
    </source>
</reference>
<dbReference type="RefSeq" id="WP_076471744.1">
    <property type="nucleotide sequence ID" value="NZ_FTNF01000012.1"/>
</dbReference>
<dbReference type="OrthoDB" id="5638848at2"/>
<dbReference type="Gene3D" id="3.40.50.300">
    <property type="entry name" value="P-loop containing nucleotide triphosphate hydrolases"/>
    <property type="match status" value="1"/>
</dbReference>
<name>A0A1N7C1N8_9ACTN</name>
<gene>
    <name evidence="2" type="ORF">SAMN05444858_11260</name>
</gene>
<dbReference type="Pfam" id="PF13521">
    <property type="entry name" value="AAA_28"/>
    <property type="match status" value="1"/>
</dbReference>
<dbReference type="AlphaFoldDB" id="A0A1N7C1N8"/>
<evidence type="ECO:0000313" key="2">
    <source>
        <dbReference type="EMBL" id="SIR57470.1"/>
    </source>
</evidence>
<proteinExistence type="predicted"/>
<dbReference type="InterPro" id="IPR027417">
    <property type="entry name" value="P-loop_NTPase"/>
</dbReference>
<sequence length="178" mass="19334">MRRYVLTGAPGAGKTSIARALRQRGFPVVDEAATDVIAAEQARGVAQPWAEPGFVEAVARLQRRRRIAESRGPVQVHDRSPLCTLALAEYLGHPIGPELATELAQARREAIYERPVFLVGSLGFVTRTAARRINLADALAFGRLHARVYAEHGHELVDVPPGPVAQRAAFVAAHLNPR</sequence>
<evidence type="ECO:0000259" key="1">
    <source>
        <dbReference type="Pfam" id="PF13521"/>
    </source>
</evidence>